<dbReference type="InterPro" id="IPR011051">
    <property type="entry name" value="RmlC_Cupin_sf"/>
</dbReference>
<evidence type="ECO:0000256" key="3">
    <source>
        <dbReference type="ARBA" id="ARBA00022525"/>
    </source>
</evidence>
<evidence type="ECO:0000313" key="9">
    <source>
        <dbReference type="Proteomes" id="UP001215598"/>
    </source>
</evidence>
<gene>
    <name evidence="8" type="ORF">B0H16DRAFT_1716165</name>
</gene>
<name>A0AAD7JQ28_9AGAR</name>
<keyword evidence="4" id="KW-0479">Metal-binding</keyword>
<dbReference type="AlphaFoldDB" id="A0AAD7JQ28"/>
<evidence type="ECO:0000313" key="8">
    <source>
        <dbReference type="EMBL" id="KAJ7768966.1"/>
    </source>
</evidence>
<sequence>MAEKFTTFLSSLLTQLLIQSFTFRAANLLILFTMLFQSSIFAAALTGLVSVRAAAPPVPPPVPLIANASAIAAELKVQPSVDDRFKKLLGDGSGNLLTGDALRQLMVFDFSTNQPKGSNGGSILLATVDNFPILEELHIGGAISFIEPCGLNIPHNHPRGDEFFTVIEGQLETGLVQENGFNALIQTELGKYQATVFPAGSLHYQQNPTCSPAIFVASFNSEDPGRSDIATSYWMLPADIVDAALGFPETIGGSTIDAWRSHLPANLAYGVDSCLEMCGLSHSSSLSPTASATPSVPASGWPSPSASGSASASTPSSAVTSSLASAPSSVLPSASA</sequence>
<evidence type="ECO:0000256" key="2">
    <source>
        <dbReference type="ARBA" id="ARBA00007456"/>
    </source>
</evidence>
<evidence type="ECO:0000256" key="5">
    <source>
        <dbReference type="ARBA" id="ARBA00023211"/>
    </source>
</evidence>
<evidence type="ECO:0000256" key="4">
    <source>
        <dbReference type="ARBA" id="ARBA00022723"/>
    </source>
</evidence>
<keyword evidence="5" id="KW-0464">Manganese</keyword>
<dbReference type="Gene3D" id="2.60.120.10">
    <property type="entry name" value="Jelly Rolls"/>
    <property type="match status" value="1"/>
</dbReference>
<dbReference type="EMBL" id="JARKIB010000019">
    <property type="protein sequence ID" value="KAJ7768966.1"/>
    <property type="molecule type" value="Genomic_DNA"/>
</dbReference>
<dbReference type="PANTHER" id="PTHR31238">
    <property type="entry name" value="GERMIN-LIKE PROTEIN SUBFAMILY 3 MEMBER 3"/>
    <property type="match status" value="1"/>
</dbReference>
<dbReference type="CDD" id="cd02241">
    <property type="entry name" value="cupin_OxOx"/>
    <property type="match status" value="1"/>
</dbReference>
<dbReference type="Proteomes" id="UP001215598">
    <property type="component" value="Unassembled WGS sequence"/>
</dbReference>
<dbReference type="SMART" id="SM00835">
    <property type="entry name" value="Cupin_1"/>
    <property type="match status" value="1"/>
</dbReference>
<comment type="similarity">
    <text evidence="2">Belongs to the germin family.</text>
</comment>
<dbReference type="InterPro" id="IPR001929">
    <property type="entry name" value="Germin"/>
</dbReference>
<dbReference type="Pfam" id="PF00190">
    <property type="entry name" value="Cupin_1"/>
    <property type="match status" value="1"/>
</dbReference>
<evidence type="ECO:0000256" key="1">
    <source>
        <dbReference type="ARBA" id="ARBA00004613"/>
    </source>
</evidence>
<dbReference type="InterPro" id="IPR014710">
    <property type="entry name" value="RmlC-like_jellyroll"/>
</dbReference>
<accession>A0AAD7JQ28</accession>
<protein>
    <submittedName>
        <fullName evidence="8">RmlC-like cupin domain-containing protein</fullName>
    </submittedName>
</protein>
<evidence type="ECO:0000259" key="7">
    <source>
        <dbReference type="SMART" id="SM00835"/>
    </source>
</evidence>
<dbReference type="GO" id="GO:0005576">
    <property type="term" value="C:extracellular region"/>
    <property type="evidence" value="ECO:0007669"/>
    <property type="project" value="UniProtKB-SubCell"/>
</dbReference>
<feature type="domain" description="Cupin type-1" evidence="7">
    <location>
        <begin position="108"/>
        <end position="257"/>
    </location>
</feature>
<proteinExistence type="inferred from homology"/>
<feature type="region of interest" description="Disordered" evidence="6">
    <location>
        <begin position="289"/>
        <end position="336"/>
    </location>
</feature>
<dbReference type="PRINTS" id="PR00325">
    <property type="entry name" value="GERMIN"/>
</dbReference>
<keyword evidence="9" id="KW-1185">Reference proteome</keyword>
<comment type="caution">
    <text evidence="8">The sequence shown here is derived from an EMBL/GenBank/DDBJ whole genome shotgun (WGS) entry which is preliminary data.</text>
</comment>
<keyword evidence="3" id="KW-0964">Secreted</keyword>
<organism evidence="8 9">
    <name type="scientific">Mycena metata</name>
    <dbReference type="NCBI Taxonomy" id="1033252"/>
    <lineage>
        <taxon>Eukaryota</taxon>
        <taxon>Fungi</taxon>
        <taxon>Dikarya</taxon>
        <taxon>Basidiomycota</taxon>
        <taxon>Agaricomycotina</taxon>
        <taxon>Agaricomycetes</taxon>
        <taxon>Agaricomycetidae</taxon>
        <taxon>Agaricales</taxon>
        <taxon>Marasmiineae</taxon>
        <taxon>Mycenaceae</taxon>
        <taxon>Mycena</taxon>
    </lineage>
</organism>
<comment type="subcellular location">
    <subcellularLocation>
        <location evidence="1">Secreted</location>
    </subcellularLocation>
</comment>
<dbReference type="GO" id="GO:0030145">
    <property type="term" value="F:manganese ion binding"/>
    <property type="evidence" value="ECO:0007669"/>
    <property type="project" value="InterPro"/>
</dbReference>
<reference evidence="8" key="1">
    <citation type="submission" date="2023-03" db="EMBL/GenBank/DDBJ databases">
        <title>Massive genome expansion in bonnet fungi (Mycena s.s.) driven by repeated elements and novel gene families across ecological guilds.</title>
        <authorList>
            <consortium name="Lawrence Berkeley National Laboratory"/>
            <person name="Harder C.B."/>
            <person name="Miyauchi S."/>
            <person name="Viragh M."/>
            <person name="Kuo A."/>
            <person name="Thoen E."/>
            <person name="Andreopoulos B."/>
            <person name="Lu D."/>
            <person name="Skrede I."/>
            <person name="Drula E."/>
            <person name="Henrissat B."/>
            <person name="Morin E."/>
            <person name="Kohler A."/>
            <person name="Barry K."/>
            <person name="LaButti K."/>
            <person name="Morin E."/>
            <person name="Salamov A."/>
            <person name="Lipzen A."/>
            <person name="Mereny Z."/>
            <person name="Hegedus B."/>
            <person name="Baldrian P."/>
            <person name="Stursova M."/>
            <person name="Weitz H."/>
            <person name="Taylor A."/>
            <person name="Grigoriev I.V."/>
            <person name="Nagy L.G."/>
            <person name="Martin F."/>
            <person name="Kauserud H."/>
        </authorList>
    </citation>
    <scope>NUCLEOTIDE SEQUENCE</scope>
    <source>
        <strain evidence="8">CBHHK182m</strain>
    </source>
</reference>
<dbReference type="InterPro" id="IPR006045">
    <property type="entry name" value="Cupin_1"/>
</dbReference>
<evidence type="ECO:0000256" key="6">
    <source>
        <dbReference type="SAM" id="MobiDB-lite"/>
    </source>
</evidence>
<dbReference type="SUPFAM" id="SSF51182">
    <property type="entry name" value="RmlC-like cupins"/>
    <property type="match status" value="1"/>
</dbReference>